<dbReference type="Gene3D" id="1.20.58.150">
    <property type="entry name" value="ANTH domain"/>
    <property type="match status" value="1"/>
</dbReference>
<keyword evidence="8" id="KW-0968">Cytoplasmic vesicle</keyword>
<dbReference type="SUPFAM" id="SSF89009">
    <property type="entry name" value="GAT-like domain"/>
    <property type="match status" value="1"/>
</dbReference>
<dbReference type="EMBL" id="JABTTQ020001142">
    <property type="protein sequence ID" value="KAK6134693.1"/>
    <property type="molecule type" value="Genomic_DNA"/>
</dbReference>
<evidence type="ECO:0000256" key="4">
    <source>
        <dbReference type="ARBA" id="ARBA00022583"/>
    </source>
</evidence>
<dbReference type="InterPro" id="IPR045192">
    <property type="entry name" value="AP180-like"/>
</dbReference>
<dbReference type="InterPro" id="IPR013809">
    <property type="entry name" value="ENTH"/>
</dbReference>
<dbReference type="PANTHER" id="PTHR22951:SF75">
    <property type="entry name" value="CLATHRIN COAT ASSEMBLY PROTEIN AP180"/>
    <property type="match status" value="1"/>
</dbReference>
<keyword evidence="7" id="KW-0168">Coated pit</keyword>
<evidence type="ECO:0000256" key="7">
    <source>
        <dbReference type="ARBA" id="ARBA00023176"/>
    </source>
</evidence>
<evidence type="ECO:0000259" key="10">
    <source>
        <dbReference type="PROSITE" id="PS50942"/>
    </source>
</evidence>
<dbReference type="SMART" id="SM00273">
    <property type="entry name" value="ENTH"/>
    <property type="match status" value="1"/>
</dbReference>
<evidence type="ECO:0000313" key="12">
    <source>
        <dbReference type="Proteomes" id="UP001318860"/>
    </source>
</evidence>
<dbReference type="Proteomes" id="UP001318860">
    <property type="component" value="Unassembled WGS sequence"/>
</dbReference>
<dbReference type="InterPro" id="IPR048050">
    <property type="entry name" value="ANTH_N_plant"/>
</dbReference>
<evidence type="ECO:0000256" key="9">
    <source>
        <dbReference type="SAM" id="MobiDB-lite"/>
    </source>
</evidence>
<sequence length="623" mass="69348">MASKLKKAIGAVKDQTSISLAKVSNNTSTNLEVAVLKATTHDAVPIDDKYVNEILHLVSSNKIHAAACARAIGKRIGRTRNWVVALKSLMLVLRIFQDGDPYFPREVLHAMKRGAKILNLSSFRDDSNSSPWDFTSFIRTFALYLDERLECFLTGKLQRRYTPERSTSIYHRSKSRGALRPNDPVRDMKPAMLLDKMSSWQRLLDRAIATRPTGAAKTNHLVHISLYAIVQESFDLYKDISDGLTLVLDSFFHLQYQNCVVAFQTCIKAVKQFEELSAFYSLCKSLGVGRSSEYPSVQAISEELIEMLQEFLKDQSSFPSNAKPVTNRLMIGPAPPPNVRSRSSRHDSYGGQSSDFSPTTDGLSDRTSEFGSQGTSLEDLISATERWTGPAISIDLEAYPASQRDDAFGVNDTGSSRSLPVSSSIVDLMSLDDWTEQDEIDEQDHQQDQEGGTEKGNLESSDSKNWEIVLAETISSPLSDNNTNTFNAFTEQPPAAEENHSTAINGWDLVLFEAAPPQQPTTNVPLPSNNHYNPFLMDPIELPEASNQQSNISVPTFQATPTFSAQNPYNTPFPVQNENDPFACGAEFSGEQTFSSSTDQQNLLHEQQLWLQNQNKIIAKHWS</sequence>
<dbReference type="InterPro" id="IPR011417">
    <property type="entry name" value="ANTH_dom"/>
</dbReference>
<feature type="domain" description="ENTH" evidence="10">
    <location>
        <begin position="23"/>
        <end position="159"/>
    </location>
</feature>
<protein>
    <recommendedName>
        <fullName evidence="10">ENTH domain-containing protein</fullName>
    </recommendedName>
</protein>
<dbReference type="InterPro" id="IPR008942">
    <property type="entry name" value="ENTH_VHS"/>
</dbReference>
<keyword evidence="12" id="KW-1185">Reference proteome</keyword>
<feature type="region of interest" description="Disordered" evidence="9">
    <location>
        <begin position="319"/>
        <end position="375"/>
    </location>
</feature>
<organism evidence="11 12">
    <name type="scientific">Rehmannia glutinosa</name>
    <name type="common">Chinese foxglove</name>
    <dbReference type="NCBI Taxonomy" id="99300"/>
    <lineage>
        <taxon>Eukaryota</taxon>
        <taxon>Viridiplantae</taxon>
        <taxon>Streptophyta</taxon>
        <taxon>Embryophyta</taxon>
        <taxon>Tracheophyta</taxon>
        <taxon>Spermatophyta</taxon>
        <taxon>Magnoliopsida</taxon>
        <taxon>eudicotyledons</taxon>
        <taxon>Gunneridae</taxon>
        <taxon>Pentapetalae</taxon>
        <taxon>asterids</taxon>
        <taxon>lamiids</taxon>
        <taxon>Lamiales</taxon>
        <taxon>Orobanchaceae</taxon>
        <taxon>Rehmannieae</taxon>
        <taxon>Rehmannia</taxon>
    </lineage>
</organism>
<feature type="region of interest" description="Disordered" evidence="9">
    <location>
        <begin position="439"/>
        <end position="463"/>
    </location>
</feature>
<accession>A0ABR0VHP3</accession>
<dbReference type="CDD" id="cd16987">
    <property type="entry name" value="ANTH_N_AP180_plant"/>
    <property type="match status" value="1"/>
</dbReference>
<evidence type="ECO:0000313" key="11">
    <source>
        <dbReference type="EMBL" id="KAK6134693.1"/>
    </source>
</evidence>
<comment type="caution">
    <text evidence="11">The sequence shown here is derived from an EMBL/GenBank/DDBJ whole genome shotgun (WGS) entry which is preliminary data.</text>
</comment>
<dbReference type="Pfam" id="PF07651">
    <property type="entry name" value="ANTH"/>
    <property type="match status" value="1"/>
</dbReference>
<feature type="compositionally biased region" description="Basic and acidic residues" evidence="9">
    <location>
        <begin position="443"/>
        <end position="463"/>
    </location>
</feature>
<dbReference type="Gene3D" id="1.25.40.90">
    <property type="match status" value="1"/>
</dbReference>
<dbReference type="InterPro" id="IPR014712">
    <property type="entry name" value="ANTH_dom_sf"/>
</dbReference>
<evidence type="ECO:0000256" key="1">
    <source>
        <dbReference type="ARBA" id="ARBA00004132"/>
    </source>
</evidence>
<dbReference type="SUPFAM" id="SSF48464">
    <property type="entry name" value="ENTH/VHS domain"/>
    <property type="match status" value="1"/>
</dbReference>
<comment type="subcellular location">
    <subcellularLocation>
        <location evidence="1">Cytoplasmic vesicle</location>
        <location evidence="1">Clathrin-coated vesicle</location>
    </subcellularLocation>
    <subcellularLocation>
        <location evidence="2">Golgi apparatus</location>
    </subcellularLocation>
    <subcellularLocation>
        <location evidence="3">Membrane</location>
        <location evidence="3">Clathrin-coated pit</location>
    </subcellularLocation>
</comment>
<evidence type="ECO:0000256" key="6">
    <source>
        <dbReference type="ARBA" id="ARBA00023136"/>
    </source>
</evidence>
<keyword evidence="6" id="KW-0472">Membrane</keyword>
<dbReference type="PANTHER" id="PTHR22951">
    <property type="entry name" value="CLATHRIN ASSEMBLY PROTEIN"/>
    <property type="match status" value="1"/>
</dbReference>
<keyword evidence="4" id="KW-0254">Endocytosis</keyword>
<feature type="compositionally biased region" description="Polar residues" evidence="9">
    <location>
        <begin position="350"/>
        <end position="362"/>
    </location>
</feature>
<name>A0ABR0VHP3_REHGL</name>
<evidence type="ECO:0000256" key="8">
    <source>
        <dbReference type="ARBA" id="ARBA00023329"/>
    </source>
</evidence>
<evidence type="ECO:0000256" key="5">
    <source>
        <dbReference type="ARBA" id="ARBA00023034"/>
    </source>
</evidence>
<evidence type="ECO:0000256" key="3">
    <source>
        <dbReference type="ARBA" id="ARBA00004600"/>
    </source>
</evidence>
<keyword evidence="5" id="KW-0333">Golgi apparatus</keyword>
<gene>
    <name evidence="11" type="ORF">DH2020_031618</name>
</gene>
<dbReference type="PROSITE" id="PS50942">
    <property type="entry name" value="ENTH"/>
    <property type="match status" value="1"/>
</dbReference>
<proteinExistence type="predicted"/>
<evidence type="ECO:0000256" key="2">
    <source>
        <dbReference type="ARBA" id="ARBA00004555"/>
    </source>
</evidence>
<reference evidence="11 12" key="1">
    <citation type="journal article" date="2021" name="Comput. Struct. Biotechnol. J.">
        <title>De novo genome assembly of the potent medicinal plant Rehmannia glutinosa using nanopore technology.</title>
        <authorList>
            <person name="Ma L."/>
            <person name="Dong C."/>
            <person name="Song C."/>
            <person name="Wang X."/>
            <person name="Zheng X."/>
            <person name="Niu Y."/>
            <person name="Chen S."/>
            <person name="Feng W."/>
        </authorList>
    </citation>
    <scope>NUCLEOTIDE SEQUENCE [LARGE SCALE GENOMIC DNA]</scope>
    <source>
        <strain evidence="11">DH-2019</strain>
    </source>
</reference>